<dbReference type="RefSeq" id="WP_109838329.1">
    <property type="nucleotide sequence ID" value="NZ_QGKM01000043.1"/>
</dbReference>
<accession>A0A317CE23</accession>
<keyword evidence="3" id="KW-1185">Reference proteome</keyword>
<proteinExistence type="predicted"/>
<dbReference type="Gene3D" id="3.40.190.10">
    <property type="entry name" value="Periplasmic binding protein-like II"/>
    <property type="match status" value="2"/>
</dbReference>
<organism evidence="2 3">
    <name type="scientific">Leucothrix pacifica</name>
    <dbReference type="NCBI Taxonomy" id="1247513"/>
    <lineage>
        <taxon>Bacteria</taxon>
        <taxon>Pseudomonadati</taxon>
        <taxon>Pseudomonadota</taxon>
        <taxon>Gammaproteobacteria</taxon>
        <taxon>Thiotrichales</taxon>
        <taxon>Thiotrichaceae</taxon>
        <taxon>Leucothrix</taxon>
    </lineage>
</organism>
<comment type="caution">
    <text evidence="2">The sequence shown here is derived from an EMBL/GenBank/DDBJ whole genome shotgun (WGS) entry which is preliminary data.</text>
</comment>
<dbReference type="GO" id="GO:0030288">
    <property type="term" value="C:outer membrane-bounded periplasmic space"/>
    <property type="evidence" value="ECO:0007669"/>
    <property type="project" value="TreeGrafter"/>
</dbReference>
<keyword evidence="1" id="KW-0732">Signal</keyword>
<dbReference type="Pfam" id="PF01547">
    <property type="entry name" value="SBP_bac_1"/>
    <property type="match status" value="1"/>
</dbReference>
<evidence type="ECO:0000313" key="3">
    <source>
        <dbReference type="Proteomes" id="UP000245539"/>
    </source>
</evidence>
<dbReference type="PANTHER" id="PTHR30006">
    <property type="entry name" value="THIAMINE-BINDING PERIPLASMIC PROTEIN-RELATED"/>
    <property type="match status" value="1"/>
</dbReference>
<dbReference type="AlphaFoldDB" id="A0A317CE23"/>
<evidence type="ECO:0000313" key="2">
    <source>
        <dbReference type="EMBL" id="PWQ95573.1"/>
    </source>
</evidence>
<evidence type="ECO:0000256" key="1">
    <source>
        <dbReference type="ARBA" id="ARBA00022729"/>
    </source>
</evidence>
<dbReference type="SUPFAM" id="SSF53850">
    <property type="entry name" value="Periplasmic binding protein-like II"/>
    <property type="match status" value="1"/>
</dbReference>
<name>A0A317CE23_9GAMM</name>
<sequence>MISFCSKRLITSKISEAIKPLVLCIGLLTNLFYLPASAGNYPAPAIETEKLQILSSTDESVMKSLLTDYQRIYPHVSVEYIDRNTVPLFNKFIEDYKKGSSSDIIISSAMDLQIKLVNDGYAATHSTENIGWVPEWAQWRKQAFGFTYEPGVIVYNTKLLAPENVPQSRFELIEKLRDQSDYFMGRVGTYDIESSGFGYLLASQDAQQASTWGRLTENLSAVKVKLYDSTSGMLKAIQEGELLLSYNVLGSYAYTAIEESEQLGMILPSDYTLVMSRVGFVSKRARNAKAGHQFLDYLLSERGQQLLATEARLYPIHPAVSGEATYSGLQQAAQNRGPLKLIKLGPALLTYQDKLKKGNFLKEWQEVIR</sequence>
<reference evidence="2 3" key="1">
    <citation type="submission" date="2018-05" db="EMBL/GenBank/DDBJ databases">
        <title>Leucothrix arctica sp. nov., isolated from Arctic seawater.</title>
        <authorList>
            <person name="Choi A."/>
            <person name="Baek K."/>
        </authorList>
    </citation>
    <scope>NUCLEOTIDE SEQUENCE [LARGE SCALE GENOMIC DNA]</scope>
    <source>
        <strain evidence="2 3">JCM 18388</strain>
    </source>
</reference>
<dbReference type="Proteomes" id="UP000245539">
    <property type="component" value="Unassembled WGS sequence"/>
</dbReference>
<dbReference type="InterPro" id="IPR006059">
    <property type="entry name" value="SBP"/>
</dbReference>
<protein>
    <submittedName>
        <fullName evidence="2">Iron ABC transporter substrate-binding protein</fullName>
    </submittedName>
</protein>
<dbReference type="OrthoDB" id="8673316at2"/>
<dbReference type="PANTHER" id="PTHR30006:SF25">
    <property type="entry name" value="PHOSPHOGLYCERATE TRANSPORT REGULATORY PROTEIN PGTC"/>
    <property type="match status" value="1"/>
</dbReference>
<gene>
    <name evidence="2" type="ORF">DKW60_14235</name>
</gene>
<dbReference type="EMBL" id="QGKM01000043">
    <property type="protein sequence ID" value="PWQ95573.1"/>
    <property type="molecule type" value="Genomic_DNA"/>
</dbReference>